<dbReference type="Pfam" id="PF02447">
    <property type="entry name" value="GntP_permease"/>
    <property type="match status" value="2"/>
</dbReference>
<feature type="transmembrane region" description="Helical" evidence="2">
    <location>
        <begin position="179"/>
        <end position="202"/>
    </location>
</feature>
<dbReference type="OrthoDB" id="3636773at2"/>
<dbReference type="PANTHER" id="PTHR30354:SF11">
    <property type="entry name" value="PERMEASE"/>
    <property type="match status" value="1"/>
</dbReference>
<dbReference type="GO" id="GO:0005886">
    <property type="term" value="C:plasma membrane"/>
    <property type="evidence" value="ECO:0007669"/>
    <property type="project" value="TreeGrafter"/>
</dbReference>
<keyword evidence="4" id="KW-1185">Reference proteome</keyword>
<comment type="caution">
    <text evidence="3">The sequence shown here is derived from an EMBL/GenBank/DDBJ whole genome shotgun (WGS) entry which is preliminary data.</text>
</comment>
<dbReference type="Proteomes" id="UP000276232">
    <property type="component" value="Unassembled WGS sequence"/>
</dbReference>
<keyword evidence="2" id="KW-0812">Transmembrane</keyword>
<proteinExistence type="predicted"/>
<organism evidence="3 4">
    <name type="scientific">Pseudokineococcus lusitanus</name>
    <dbReference type="NCBI Taxonomy" id="763993"/>
    <lineage>
        <taxon>Bacteria</taxon>
        <taxon>Bacillati</taxon>
        <taxon>Actinomycetota</taxon>
        <taxon>Actinomycetes</taxon>
        <taxon>Kineosporiales</taxon>
        <taxon>Kineosporiaceae</taxon>
        <taxon>Pseudokineococcus</taxon>
    </lineage>
</organism>
<feature type="transmembrane region" description="Helical" evidence="2">
    <location>
        <begin position="334"/>
        <end position="357"/>
    </location>
</feature>
<evidence type="ECO:0000256" key="2">
    <source>
        <dbReference type="SAM" id="Phobius"/>
    </source>
</evidence>
<dbReference type="PANTHER" id="PTHR30354">
    <property type="entry name" value="GNT FAMILY GLUCONATE TRANSPORTER"/>
    <property type="match status" value="1"/>
</dbReference>
<dbReference type="InterPro" id="IPR003474">
    <property type="entry name" value="Glcn_transporter"/>
</dbReference>
<feature type="transmembrane region" description="Helical" evidence="2">
    <location>
        <begin position="412"/>
        <end position="436"/>
    </location>
</feature>
<feature type="transmembrane region" description="Helical" evidence="2">
    <location>
        <begin position="144"/>
        <end position="172"/>
    </location>
</feature>
<feature type="transmembrane region" description="Helical" evidence="2">
    <location>
        <begin position="369"/>
        <end position="400"/>
    </location>
</feature>
<name>A0A3N1HM77_9ACTN</name>
<sequence length="473" mass="46535">MSDVQVLLTTAAAVLVVVLLVVRLQVNPVVSLVVGAVGLGLATGQGVEGTLGTVTGGFGSIMAEVGLLIGFGVLMGAMLDELGAIRRLVAALLRVFGPQRLPYTFGLALATVLQSIFIDVMLVISAPLARRVAPHIGPAGTARMATAIAIGLETGIVLVVPGIGALALAGLLGVPLGQMLLLGVAVTVPTVVVSVAIMSAVLRRTWDPARDEQPVEVPAAVAAGSPAGSPAAPTAPGGAAGDATGDLTGDAPAPGREPRLLLLFAPLLAALVLIASGALAEVAGLEHPVVLLLSDPVVALLLGVLGTSAVGRATAGRERVVCAVGRGFAESGQILLLTGVGGSLAATVEAAGLGDVLGQYFSAGTSGALAGLVLVWAIAAVLHVAVGSVTISAITAAGVLAPVVPTLGLAPVLVALAAGAGSLFLVHVTSNTFWLLQSLLGQTTRGTLKTCSLGVSVASVVALGFVLLLALVL</sequence>
<evidence type="ECO:0000313" key="4">
    <source>
        <dbReference type="Proteomes" id="UP000276232"/>
    </source>
</evidence>
<protein>
    <submittedName>
        <fullName evidence="3">H+/gluconate symporter-like permease</fullName>
    </submittedName>
</protein>
<feature type="transmembrane region" description="Helical" evidence="2">
    <location>
        <begin position="59"/>
        <end position="80"/>
    </location>
</feature>
<feature type="transmembrane region" description="Helical" evidence="2">
    <location>
        <begin position="260"/>
        <end position="282"/>
    </location>
</feature>
<dbReference type="EMBL" id="RJKN01000003">
    <property type="protein sequence ID" value="ROP43624.1"/>
    <property type="molecule type" value="Genomic_DNA"/>
</dbReference>
<evidence type="ECO:0000256" key="1">
    <source>
        <dbReference type="SAM" id="MobiDB-lite"/>
    </source>
</evidence>
<feature type="transmembrane region" description="Helical" evidence="2">
    <location>
        <begin position="29"/>
        <end position="47"/>
    </location>
</feature>
<dbReference type="GO" id="GO:0015128">
    <property type="term" value="F:gluconate transmembrane transporter activity"/>
    <property type="evidence" value="ECO:0007669"/>
    <property type="project" value="InterPro"/>
</dbReference>
<keyword evidence="2" id="KW-1133">Transmembrane helix</keyword>
<dbReference type="RefSeq" id="WP_123379356.1">
    <property type="nucleotide sequence ID" value="NZ_RJKN01000003.1"/>
</dbReference>
<evidence type="ECO:0000313" key="3">
    <source>
        <dbReference type="EMBL" id="ROP43624.1"/>
    </source>
</evidence>
<reference evidence="3 4" key="1">
    <citation type="journal article" date="2015" name="Stand. Genomic Sci.">
        <title>Genomic Encyclopedia of Bacterial and Archaeal Type Strains, Phase III: the genomes of soil and plant-associated and newly described type strains.</title>
        <authorList>
            <person name="Whitman W.B."/>
            <person name="Woyke T."/>
            <person name="Klenk H.P."/>
            <person name="Zhou Y."/>
            <person name="Lilburn T.G."/>
            <person name="Beck B.J."/>
            <person name="De Vos P."/>
            <person name="Vandamme P."/>
            <person name="Eisen J.A."/>
            <person name="Garrity G."/>
            <person name="Hugenholtz P."/>
            <person name="Kyrpides N.C."/>
        </authorList>
    </citation>
    <scope>NUCLEOTIDE SEQUENCE [LARGE SCALE GENOMIC DNA]</scope>
    <source>
        <strain evidence="3 4">CECT 7306</strain>
    </source>
</reference>
<feature type="transmembrane region" description="Helical" evidence="2">
    <location>
        <begin position="6"/>
        <end position="22"/>
    </location>
</feature>
<keyword evidence="2" id="KW-0472">Membrane</keyword>
<feature type="transmembrane region" description="Helical" evidence="2">
    <location>
        <begin position="448"/>
        <end position="472"/>
    </location>
</feature>
<dbReference type="InParanoid" id="A0A3N1HM77"/>
<gene>
    <name evidence="3" type="ORF">EDC03_1217</name>
</gene>
<accession>A0A3N1HM77</accession>
<dbReference type="AlphaFoldDB" id="A0A3N1HM77"/>
<feature type="transmembrane region" description="Helical" evidence="2">
    <location>
        <begin position="289"/>
        <end position="310"/>
    </location>
</feature>
<feature type="region of interest" description="Disordered" evidence="1">
    <location>
        <begin position="222"/>
        <end position="251"/>
    </location>
</feature>